<dbReference type="EMBL" id="AP012292">
    <property type="protein sequence ID" value="BAL82056.1"/>
    <property type="molecule type" value="Genomic_DNA"/>
</dbReference>
<dbReference type="PATRIC" id="fig|927704.6.peg.359"/>
<accession>I0GMR9</accession>
<dbReference type="HOGENOM" id="CLU_3332885_0_0_9"/>
<protein>
    <submittedName>
        <fullName evidence="1">Uncharacterized protein</fullName>
    </submittedName>
</protein>
<evidence type="ECO:0000313" key="2">
    <source>
        <dbReference type="Proteomes" id="UP000007887"/>
    </source>
</evidence>
<organism evidence="1 2">
    <name type="scientific">Selenomonas ruminantium subsp. lactilytica (strain NBRC 103574 / TAM6421)</name>
    <dbReference type="NCBI Taxonomy" id="927704"/>
    <lineage>
        <taxon>Bacteria</taxon>
        <taxon>Bacillati</taxon>
        <taxon>Bacillota</taxon>
        <taxon>Negativicutes</taxon>
        <taxon>Selenomonadales</taxon>
        <taxon>Selenomonadaceae</taxon>
        <taxon>Selenomonas</taxon>
    </lineage>
</organism>
<dbReference type="KEGG" id="sri:SELR_03480"/>
<reference evidence="1 2" key="1">
    <citation type="submission" date="2011-10" db="EMBL/GenBank/DDBJ databases">
        <title>Whole genome sequence of Selenomonas ruminantium subsp. lactilytica TAM6421.</title>
        <authorList>
            <person name="Oguchi A."/>
            <person name="Ankai A."/>
            <person name="Kaneko J."/>
            <person name="Yamada-Narita S."/>
            <person name="Fukui S."/>
            <person name="Takahashi M."/>
            <person name="Onodera T."/>
            <person name="Kojima S."/>
            <person name="Fushimi T."/>
            <person name="Abe N."/>
            <person name="Kamio Y."/>
            <person name="Yamazaki S."/>
            <person name="Fujita N."/>
        </authorList>
    </citation>
    <scope>NUCLEOTIDE SEQUENCE [LARGE SCALE GENOMIC DNA]</scope>
    <source>
        <strain evidence="2">NBRC 103574 / TAM6421</strain>
    </source>
</reference>
<gene>
    <name evidence="1" type="ordered locus">SELR_03480</name>
</gene>
<name>I0GMR9_SELRL</name>
<proteinExistence type="predicted"/>
<sequence>MDAPPDLPGAGYWKMRTSAGGTFSAAAEKYSHRHPTAL</sequence>
<dbReference type="AlphaFoldDB" id="I0GMR9"/>
<dbReference type="Proteomes" id="UP000007887">
    <property type="component" value="Chromosome"/>
</dbReference>
<evidence type="ECO:0000313" key="1">
    <source>
        <dbReference type="EMBL" id="BAL82056.1"/>
    </source>
</evidence>